<dbReference type="EMBL" id="JAUOQI010000005">
    <property type="protein sequence ID" value="MDO6577459.1"/>
    <property type="molecule type" value="Genomic_DNA"/>
</dbReference>
<reference evidence="2" key="2">
    <citation type="submission" date="2023-07" db="EMBL/GenBank/DDBJ databases">
        <title>Genome content predicts the carbon catabolic preferences of heterotrophic bacteria.</title>
        <authorList>
            <person name="Gralka M."/>
        </authorList>
    </citation>
    <scope>NUCLEOTIDE SEQUENCE</scope>
    <source>
        <strain evidence="2">F2M12</strain>
    </source>
</reference>
<protein>
    <submittedName>
        <fullName evidence="2">Uncharacterized protein</fullName>
    </submittedName>
</protein>
<sequence length="187" mass="20610">MVYLLLINKVNTQFVVLAVCLLHFPAHVAEMELANVVRDTTGGRSNATTFYSRLLKSGVLAAASSLFPHHHQITRNADSNQLSSFSQITLGDCYINSPKGEDATRSSSTQRMQGLLRYVAEQNRGSLPIDHRILEKDAWSLCSAVEFAFGPVSPLHFITGSHPSEPRGNDIGDAQFQTYKTGNFNEL</sequence>
<evidence type="ECO:0000313" key="4">
    <source>
        <dbReference type="Proteomes" id="UP001170717"/>
    </source>
</evidence>
<keyword evidence="3" id="KW-1185">Reference proteome</keyword>
<evidence type="ECO:0000313" key="3">
    <source>
        <dbReference type="Proteomes" id="UP000056750"/>
    </source>
</evidence>
<evidence type="ECO:0000313" key="1">
    <source>
        <dbReference type="EMBL" id="AMJ72931.1"/>
    </source>
</evidence>
<dbReference type="Proteomes" id="UP000056750">
    <property type="component" value="Chromosome"/>
</dbReference>
<dbReference type="Proteomes" id="UP001170717">
    <property type="component" value="Unassembled WGS sequence"/>
</dbReference>
<name>A0AAW7YYH0_9ALTE</name>
<proteinExistence type="predicted"/>
<dbReference type="EMBL" id="CP013926">
    <property type="protein sequence ID" value="AMJ72931.1"/>
    <property type="molecule type" value="Genomic_DNA"/>
</dbReference>
<dbReference type="KEGG" id="asq:AVL57_02430"/>
<accession>A0AAW7YYH0</accession>
<dbReference type="AlphaFoldDB" id="A0AAW7YYH0"/>
<organism evidence="2 4">
    <name type="scientific">Alteromonas stellipolaris</name>
    <dbReference type="NCBI Taxonomy" id="233316"/>
    <lineage>
        <taxon>Bacteria</taxon>
        <taxon>Pseudomonadati</taxon>
        <taxon>Pseudomonadota</taxon>
        <taxon>Gammaproteobacteria</taxon>
        <taxon>Alteromonadales</taxon>
        <taxon>Alteromonadaceae</taxon>
        <taxon>Alteromonas/Salinimonas group</taxon>
        <taxon>Alteromonas</taxon>
    </lineage>
</organism>
<reference evidence="1 3" key="1">
    <citation type="submission" date="2015-12" db="EMBL/GenBank/DDBJ databases">
        <title>Intraspecies pangenome expansion in the marine bacterium Alteromonas.</title>
        <authorList>
            <person name="Lopez-Perez M."/>
            <person name="Rodriguez-Valera F."/>
        </authorList>
    </citation>
    <scope>NUCLEOTIDE SEQUENCE [LARGE SCALE GENOMIC DNA]</scope>
    <source>
        <strain evidence="1 3">LMG 21861</strain>
    </source>
</reference>
<gene>
    <name evidence="1" type="ORF">AVL57_02430</name>
    <name evidence="2" type="ORF">Q4527_08645</name>
</gene>
<dbReference type="RefSeq" id="WP_057794649.1">
    <property type="nucleotide sequence ID" value="NZ_CP013926.1"/>
</dbReference>
<evidence type="ECO:0000313" key="2">
    <source>
        <dbReference type="EMBL" id="MDO6577459.1"/>
    </source>
</evidence>